<dbReference type="STRING" id="150033.RV14_GL001974"/>
<keyword evidence="1" id="KW-0805">Transcription regulation</keyword>
<keyword evidence="6" id="KW-1185">Reference proteome</keyword>
<dbReference type="CDD" id="cd00090">
    <property type="entry name" value="HTH_ARSR"/>
    <property type="match status" value="1"/>
</dbReference>
<dbReference type="SUPFAM" id="SSF46785">
    <property type="entry name" value="Winged helix' DNA-binding domain"/>
    <property type="match status" value="1"/>
</dbReference>
<evidence type="ECO:0000313" key="5">
    <source>
        <dbReference type="EMBL" id="OJG82971.1"/>
    </source>
</evidence>
<dbReference type="Proteomes" id="UP000182152">
    <property type="component" value="Unassembled WGS sequence"/>
</dbReference>
<sequence>MEKVVNFRSQSFLMEVNRLSDTKKSQIEKVSQLFKVLSDPTRLKILMYLKDGEQNVTAISQAVEMEQSAVSHQLRLLRENHVVKSHRKGKAILYSLDDFHVLDILEQTLKHVKHQ</sequence>
<evidence type="ECO:0000256" key="2">
    <source>
        <dbReference type="ARBA" id="ARBA00023125"/>
    </source>
</evidence>
<dbReference type="AlphaFoldDB" id="A0A1L8WPM1"/>
<keyword evidence="2" id="KW-0238">DNA-binding</keyword>
<comment type="caution">
    <text evidence="5">The sequence shown here is derived from an EMBL/GenBank/DDBJ whole genome shotgun (WGS) entry which is preliminary data.</text>
</comment>
<dbReference type="PANTHER" id="PTHR43132">
    <property type="entry name" value="ARSENICAL RESISTANCE OPERON REPRESSOR ARSR-RELATED"/>
    <property type="match status" value="1"/>
</dbReference>
<dbReference type="GO" id="GO:0003677">
    <property type="term" value="F:DNA binding"/>
    <property type="evidence" value="ECO:0007669"/>
    <property type="project" value="UniProtKB-KW"/>
</dbReference>
<dbReference type="RefSeq" id="WP_174544629.1">
    <property type="nucleotide sequence ID" value="NZ_JBCLRY010000002.1"/>
</dbReference>
<dbReference type="InterPro" id="IPR051011">
    <property type="entry name" value="Metal_resp_trans_reg"/>
</dbReference>
<feature type="domain" description="HTH arsR-type" evidence="4">
    <location>
        <begin position="22"/>
        <end position="115"/>
    </location>
</feature>
<dbReference type="EMBL" id="JXLB01000006">
    <property type="protein sequence ID" value="OJG82971.1"/>
    <property type="molecule type" value="Genomic_DNA"/>
</dbReference>
<dbReference type="InterPro" id="IPR011991">
    <property type="entry name" value="ArsR-like_HTH"/>
</dbReference>
<dbReference type="GO" id="GO:0003700">
    <property type="term" value="F:DNA-binding transcription factor activity"/>
    <property type="evidence" value="ECO:0007669"/>
    <property type="project" value="InterPro"/>
</dbReference>
<dbReference type="InterPro" id="IPR001845">
    <property type="entry name" value="HTH_ArsR_DNA-bd_dom"/>
</dbReference>
<dbReference type="InterPro" id="IPR036390">
    <property type="entry name" value="WH_DNA-bd_sf"/>
</dbReference>
<dbReference type="SMART" id="SM00418">
    <property type="entry name" value="HTH_ARSR"/>
    <property type="match status" value="1"/>
</dbReference>
<evidence type="ECO:0000313" key="6">
    <source>
        <dbReference type="Proteomes" id="UP000182152"/>
    </source>
</evidence>
<dbReference type="InterPro" id="IPR036388">
    <property type="entry name" value="WH-like_DNA-bd_sf"/>
</dbReference>
<evidence type="ECO:0000256" key="3">
    <source>
        <dbReference type="ARBA" id="ARBA00023163"/>
    </source>
</evidence>
<name>A0A1L8WPM1_9ENTE</name>
<reference evidence="5 6" key="1">
    <citation type="submission" date="2014-12" db="EMBL/GenBank/DDBJ databases">
        <title>Draft genome sequences of 29 type strains of Enterococci.</title>
        <authorList>
            <person name="Zhong Z."/>
            <person name="Sun Z."/>
            <person name="Liu W."/>
            <person name="Zhang W."/>
            <person name="Zhang H."/>
        </authorList>
    </citation>
    <scope>NUCLEOTIDE SEQUENCE [LARGE SCALE GENOMIC DNA]</scope>
    <source>
        <strain evidence="5 6">DSM 15687</strain>
    </source>
</reference>
<accession>A0A1L8WPM1</accession>
<dbReference type="PANTHER" id="PTHR43132:SF6">
    <property type="entry name" value="HTH-TYPE TRANSCRIPTIONAL REPRESSOR CZRA"/>
    <property type="match status" value="1"/>
</dbReference>
<protein>
    <submittedName>
        <fullName evidence="5">ArsR family transcriptional regulator</fullName>
    </submittedName>
</protein>
<proteinExistence type="predicted"/>
<dbReference type="PRINTS" id="PR00778">
    <property type="entry name" value="HTHARSR"/>
</dbReference>
<organism evidence="5 6">
    <name type="scientific">Enterococcus ratti</name>
    <dbReference type="NCBI Taxonomy" id="150033"/>
    <lineage>
        <taxon>Bacteria</taxon>
        <taxon>Bacillati</taxon>
        <taxon>Bacillota</taxon>
        <taxon>Bacilli</taxon>
        <taxon>Lactobacillales</taxon>
        <taxon>Enterococcaceae</taxon>
        <taxon>Enterococcus</taxon>
    </lineage>
</organism>
<dbReference type="Pfam" id="PF01022">
    <property type="entry name" value="HTH_5"/>
    <property type="match status" value="1"/>
</dbReference>
<dbReference type="PROSITE" id="PS50987">
    <property type="entry name" value="HTH_ARSR_2"/>
    <property type="match status" value="1"/>
</dbReference>
<gene>
    <name evidence="5" type="ORF">RV14_GL001974</name>
</gene>
<keyword evidence="3" id="KW-0804">Transcription</keyword>
<evidence type="ECO:0000256" key="1">
    <source>
        <dbReference type="ARBA" id="ARBA00023015"/>
    </source>
</evidence>
<dbReference type="NCBIfam" id="NF033788">
    <property type="entry name" value="HTH_metalloreg"/>
    <property type="match status" value="1"/>
</dbReference>
<dbReference type="Gene3D" id="1.10.10.10">
    <property type="entry name" value="Winged helix-like DNA-binding domain superfamily/Winged helix DNA-binding domain"/>
    <property type="match status" value="1"/>
</dbReference>
<evidence type="ECO:0000259" key="4">
    <source>
        <dbReference type="PROSITE" id="PS50987"/>
    </source>
</evidence>